<evidence type="ECO:0000256" key="4">
    <source>
        <dbReference type="ARBA" id="ARBA00022989"/>
    </source>
</evidence>
<keyword evidence="4 7" id="KW-1133">Transmembrane helix</keyword>
<keyword evidence="2 7" id="KW-0812">Transmembrane</keyword>
<dbReference type="PANTHER" id="PTHR31386">
    <property type="entry name" value="UNCHARACTERIZED PROTEIN KIAA2013"/>
    <property type="match status" value="1"/>
</dbReference>
<evidence type="ECO:0000256" key="5">
    <source>
        <dbReference type="ARBA" id="ARBA00023136"/>
    </source>
</evidence>
<dbReference type="GO" id="GO:0016020">
    <property type="term" value="C:membrane"/>
    <property type="evidence" value="ECO:0007669"/>
    <property type="project" value="UniProtKB-SubCell"/>
</dbReference>
<comment type="subcellular location">
    <subcellularLocation>
        <location evidence="1">Membrane</location>
        <topology evidence="1">Single-pass type I membrane protein</topology>
    </subcellularLocation>
</comment>
<protein>
    <submittedName>
        <fullName evidence="8">Uncharacterized protein KIAA2013 homolog</fullName>
    </submittedName>
</protein>
<evidence type="ECO:0000256" key="1">
    <source>
        <dbReference type="ARBA" id="ARBA00004479"/>
    </source>
</evidence>
<dbReference type="AlphaFoldDB" id="A0A6F9DGH5"/>
<feature type="transmembrane region" description="Helical" evidence="7">
    <location>
        <begin position="576"/>
        <end position="598"/>
    </location>
</feature>
<keyword evidence="5 7" id="KW-0472">Membrane</keyword>
<evidence type="ECO:0000256" key="3">
    <source>
        <dbReference type="ARBA" id="ARBA00022729"/>
    </source>
</evidence>
<evidence type="ECO:0000256" key="6">
    <source>
        <dbReference type="ARBA" id="ARBA00023180"/>
    </source>
</evidence>
<dbReference type="EMBL" id="LR786201">
    <property type="protein sequence ID" value="CAB3258873.1"/>
    <property type="molecule type" value="mRNA"/>
</dbReference>
<feature type="transmembrane region" description="Helical" evidence="7">
    <location>
        <begin position="23"/>
        <end position="45"/>
    </location>
</feature>
<evidence type="ECO:0000313" key="8">
    <source>
        <dbReference type="EMBL" id="CAB3258873.1"/>
    </source>
</evidence>
<dbReference type="PANTHER" id="PTHR31386:SF2">
    <property type="entry name" value="SIMILAR TO RIKEN CDNA 2510039O18"/>
    <property type="match status" value="1"/>
</dbReference>
<keyword evidence="6" id="KW-0325">Glycoprotein</keyword>
<reference evidence="8" key="1">
    <citation type="submission" date="2020-04" db="EMBL/GenBank/DDBJ databases">
        <authorList>
            <person name="Neveu A P."/>
        </authorList>
    </citation>
    <scope>NUCLEOTIDE SEQUENCE</scope>
    <source>
        <tissue evidence="8">Whole embryo</tissue>
    </source>
</reference>
<gene>
    <name evidence="8" type="primary">Kiaa2013</name>
</gene>
<evidence type="ECO:0000256" key="7">
    <source>
        <dbReference type="SAM" id="Phobius"/>
    </source>
</evidence>
<organism evidence="8">
    <name type="scientific">Phallusia mammillata</name>
    <dbReference type="NCBI Taxonomy" id="59560"/>
    <lineage>
        <taxon>Eukaryota</taxon>
        <taxon>Metazoa</taxon>
        <taxon>Chordata</taxon>
        <taxon>Tunicata</taxon>
        <taxon>Ascidiacea</taxon>
        <taxon>Phlebobranchia</taxon>
        <taxon>Ascidiidae</taxon>
        <taxon>Phallusia</taxon>
    </lineage>
</organism>
<dbReference type="InterPro" id="IPR018795">
    <property type="entry name" value="K2013-like"/>
</dbReference>
<proteinExistence type="evidence at transcript level"/>
<accession>A0A6F9DGH5</accession>
<name>A0A6F9DGH5_9ASCI</name>
<evidence type="ECO:0000256" key="2">
    <source>
        <dbReference type="ARBA" id="ARBA00022692"/>
    </source>
</evidence>
<dbReference type="Pfam" id="PF10222">
    <property type="entry name" value="DUF2152"/>
    <property type="match status" value="1"/>
</dbReference>
<sequence>MQSKSAFQLLYNSKLTNVSLRRVLFVIIISCPLVYYVFPSIFHYLRGSSTCSVESYIKSNFEKNTRLLQNYDAMYFSTLDKEVQNHGFPFVGNGKLGFVVDYKNPVFSLFLDLQDKQKLEQDVITHVKLPINLLVRPEHVSRNEERDDSSFVNFHHGIVQHFSCFKMDDSNGNCIHVNHTVVAHRSRPHLFLQNIELSTEKHLTYLDETIHLVKHDWTANTNFKQLTKYVHPSKEYKLYSGTIKVSKKMWMVVIVAVCDTPELISLKNGRTSIHQLNVVMHSKPVKDLSKVQALTQNVIEKTLNHMDEISKIDVRTLFQEHKNAWDDIWHTGLSIKMSTGSDPNIPEPRLINATLYYILSTLHSKLHDEHIRDDQKQSLLKRLQTPDFCFTGHPTVHAKKLWQYVSNTEELIELARLWSMTLRKKGCSILLSEGAEGFLQAIVLSFGGLQFTENDLQFNTNPDILHNQITFHHIIYKNDTIDISIKYIAGETSIQVSLTDDTVLPLYACEAGCSLPVVRLTKDAKTLPVYVTDPLTSILYISHDRQHLLDLKDTLHINKLVNHLEHMESKNSGLPMIFWVSIGTLIVLFHLFLIRIILKEYSSTTISKSSRNYYSNRGRLAS</sequence>
<keyword evidence="3" id="KW-0732">Signal</keyword>